<dbReference type="AlphaFoldDB" id="A0A0F6Z7B7"/>
<evidence type="ECO:0000313" key="4">
    <source>
        <dbReference type="EMBL" id="AKF28810.1"/>
    </source>
</evidence>
<dbReference type="Pfam" id="PF04892">
    <property type="entry name" value="VanZ"/>
    <property type="match status" value="1"/>
</dbReference>
<dbReference type="PATRIC" id="fig|92706.3.peg.3238"/>
<reference evidence="4 5" key="1">
    <citation type="submission" date="2015-04" db="EMBL/GenBank/DDBJ databases">
        <title>Complete Genome Sequence of Brevibacterium flavum ATCC 15168.</title>
        <authorList>
            <person name="Ahn J."/>
            <person name="Park G."/>
            <person name="Jeon W."/>
            <person name="Jang Y."/>
            <person name="Jang M."/>
            <person name="Lee H."/>
            <person name="Lee H."/>
        </authorList>
    </citation>
    <scope>NUCLEOTIDE SEQUENCE [LARGE SCALE GENOMIC DNA]</scope>
    <source>
        <strain evidence="4 5">ATCC 15168</strain>
    </source>
</reference>
<keyword evidence="2" id="KW-0472">Membrane</keyword>
<keyword evidence="5" id="KW-1185">Reference proteome</keyword>
<evidence type="ECO:0000259" key="3">
    <source>
        <dbReference type="Pfam" id="PF04892"/>
    </source>
</evidence>
<evidence type="ECO:0000256" key="1">
    <source>
        <dbReference type="SAM" id="MobiDB-lite"/>
    </source>
</evidence>
<evidence type="ECO:0000313" key="5">
    <source>
        <dbReference type="Proteomes" id="UP000034037"/>
    </source>
</evidence>
<dbReference type="Proteomes" id="UP000034037">
    <property type="component" value="Chromosome"/>
</dbReference>
<feature type="transmembrane region" description="Helical" evidence="2">
    <location>
        <begin position="98"/>
        <end position="116"/>
    </location>
</feature>
<accession>A0A0F6Z7B7</accession>
<dbReference type="PANTHER" id="PTHR36834:SF1">
    <property type="entry name" value="INTEGRAL MEMBRANE PROTEIN"/>
    <property type="match status" value="1"/>
</dbReference>
<dbReference type="EMBL" id="CP011309">
    <property type="protein sequence ID" value="AKF28810.1"/>
    <property type="molecule type" value="Genomic_DNA"/>
</dbReference>
<proteinExistence type="predicted"/>
<protein>
    <submittedName>
        <fullName evidence="4">Membrane protein</fullName>
    </submittedName>
</protein>
<gene>
    <name evidence="4" type="ORF">YH66_15385</name>
</gene>
<keyword evidence="2" id="KW-0812">Transmembrane</keyword>
<dbReference type="HOGENOM" id="CLU_077618_2_0_11"/>
<sequence length="203" mass="22430">MSTIHASGIQAPQVPHGSHHAPPQKDESVKKSFNASSLLFAFSFGVYLVLLVMMTLLKSRLSLGGLWNTEAHQYRSIDLELFNGFIDPPIWWGPWTNTFGNIALFMPFGFFLYKMLRKFNHRFPFVETILFASVTSLSIEVLQWVFAIGYSDVDDLLFNTIGGLIGASVAALVSLKSSKVVSGIIMGGSLSVMAMMMYSSFTA</sequence>
<evidence type="ECO:0000256" key="2">
    <source>
        <dbReference type="SAM" id="Phobius"/>
    </source>
</evidence>
<keyword evidence="2" id="KW-1133">Transmembrane helix</keyword>
<name>A0A0F6Z7B7_9CORY</name>
<feature type="transmembrane region" description="Helical" evidence="2">
    <location>
        <begin position="156"/>
        <end position="173"/>
    </location>
</feature>
<dbReference type="PANTHER" id="PTHR36834">
    <property type="entry name" value="MEMBRANE PROTEIN-RELATED"/>
    <property type="match status" value="1"/>
</dbReference>
<feature type="domain" description="VanZ-like" evidence="3">
    <location>
        <begin position="44"/>
        <end position="172"/>
    </location>
</feature>
<feature type="transmembrane region" description="Helical" evidence="2">
    <location>
        <begin position="38"/>
        <end position="57"/>
    </location>
</feature>
<dbReference type="InterPro" id="IPR053150">
    <property type="entry name" value="Teicoplanin_resist-assoc"/>
</dbReference>
<feature type="transmembrane region" description="Helical" evidence="2">
    <location>
        <begin position="128"/>
        <end position="150"/>
    </location>
</feature>
<dbReference type="RefSeq" id="WP_004567921.1">
    <property type="nucleotide sequence ID" value="NZ_CP011309.1"/>
</dbReference>
<dbReference type="InterPro" id="IPR006976">
    <property type="entry name" value="VanZ-like"/>
</dbReference>
<organism evidence="4 5">
    <name type="scientific">[Brevibacterium] flavum</name>
    <dbReference type="NCBI Taxonomy" id="92706"/>
    <lineage>
        <taxon>Bacteria</taxon>
        <taxon>Bacillati</taxon>
        <taxon>Actinomycetota</taxon>
        <taxon>Actinomycetes</taxon>
        <taxon>Mycobacteriales</taxon>
        <taxon>Corynebacteriaceae</taxon>
        <taxon>Corynebacterium</taxon>
    </lineage>
</organism>
<feature type="transmembrane region" description="Helical" evidence="2">
    <location>
        <begin position="180"/>
        <end position="201"/>
    </location>
</feature>
<feature type="region of interest" description="Disordered" evidence="1">
    <location>
        <begin position="1"/>
        <end position="27"/>
    </location>
</feature>